<dbReference type="Proteomes" id="UP000677918">
    <property type="component" value="Unassembled WGS sequence"/>
</dbReference>
<sequence>MTTQFQKLHLRLSMCGMILAMIVYALHHTELMAGHGHGEVNLDTAFFAMMGLTAGIFLWNVYLYRKQILSWFPWVNATHLTFTSVTIIVAGNGMVEYHFSIFMVMAVAASYQHIGLMVWMTALFAIHHIGSYLWMPEFAYGQSDYSFSMVMIHAAFLVLTAAANMAQIHRKQKDTAAMKQENDKHQQTIKQLLRELTLTSESIEQHSASLLARAESNTKHADSIHQQTMSISALTTQNQREADQIAMLMQRMEEEVRHIAKATVILSETSSENMELTAQGRGVIEQTGQQMNQISESSLSVKQVLGELVEHANQAEEIVDLVKDVAAQTNLLALNATIEAAHAGEQGAGFMVVAQEVRKLSEQTTVSAIHILELLSEMQKKITHTAQTMDDLEKQVSTGNELVNNTTQAFLGIVQSNGAVHGRVMEISASTEAIAGSTSTIQQSMLDSAGSFDQIRGNIQHVLGASNKQHQSMEEMLSSVETMRQIAIRLHTLVSELSGDIGGGIEETVVPARAGQVSV</sequence>
<gene>
    <name evidence="5" type="ORF">XYCOK13_15880</name>
</gene>
<proteinExistence type="predicted"/>
<dbReference type="PROSITE" id="PS50111">
    <property type="entry name" value="CHEMOTAXIS_TRANSDUC_2"/>
    <property type="match status" value="1"/>
</dbReference>
<feature type="transmembrane region" description="Helical" evidence="3">
    <location>
        <begin position="46"/>
        <end position="64"/>
    </location>
</feature>
<evidence type="ECO:0000313" key="6">
    <source>
        <dbReference type="Proteomes" id="UP000677918"/>
    </source>
</evidence>
<feature type="transmembrane region" description="Helical" evidence="3">
    <location>
        <begin position="71"/>
        <end position="91"/>
    </location>
</feature>
<dbReference type="CDD" id="cd11386">
    <property type="entry name" value="MCP_signal"/>
    <property type="match status" value="1"/>
</dbReference>
<evidence type="ECO:0000256" key="1">
    <source>
        <dbReference type="ARBA" id="ARBA00023224"/>
    </source>
</evidence>
<keyword evidence="6" id="KW-1185">Reference proteome</keyword>
<evidence type="ECO:0000256" key="3">
    <source>
        <dbReference type="SAM" id="Phobius"/>
    </source>
</evidence>
<dbReference type="RefSeq" id="WP_213411446.1">
    <property type="nucleotide sequence ID" value="NZ_BOVK01000018.1"/>
</dbReference>
<dbReference type="SMART" id="SM00283">
    <property type="entry name" value="MA"/>
    <property type="match status" value="1"/>
</dbReference>
<dbReference type="Pfam" id="PF00015">
    <property type="entry name" value="MCPsignal"/>
    <property type="match status" value="1"/>
</dbReference>
<keyword evidence="1 2" id="KW-0807">Transducer</keyword>
<evidence type="ECO:0000313" key="5">
    <source>
        <dbReference type="EMBL" id="GIQ68764.1"/>
    </source>
</evidence>
<dbReference type="GO" id="GO:0007165">
    <property type="term" value="P:signal transduction"/>
    <property type="evidence" value="ECO:0007669"/>
    <property type="project" value="UniProtKB-KW"/>
</dbReference>
<accession>A0A8J4M1M7</accession>
<keyword evidence="3" id="KW-0472">Membrane</keyword>
<dbReference type="PANTHER" id="PTHR32089">
    <property type="entry name" value="METHYL-ACCEPTING CHEMOTAXIS PROTEIN MCPB"/>
    <property type="match status" value="1"/>
</dbReference>
<comment type="caution">
    <text evidence="5">The sequence shown here is derived from an EMBL/GenBank/DDBJ whole genome shotgun (WGS) entry which is preliminary data.</text>
</comment>
<feature type="domain" description="Methyl-accepting transducer" evidence="4">
    <location>
        <begin position="213"/>
        <end position="449"/>
    </location>
</feature>
<organism evidence="5 6">
    <name type="scientific">Xylanibacillus composti</name>
    <dbReference type="NCBI Taxonomy" id="1572762"/>
    <lineage>
        <taxon>Bacteria</taxon>
        <taxon>Bacillati</taxon>
        <taxon>Bacillota</taxon>
        <taxon>Bacilli</taxon>
        <taxon>Bacillales</taxon>
        <taxon>Paenibacillaceae</taxon>
        <taxon>Xylanibacillus</taxon>
    </lineage>
</organism>
<dbReference type="SUPFAM" id="SSF58104">
    <property type="entry name" value="Methyl-accepting chemotaxis protein (MCP) signaling domain"/>
    <property type="match status" value="1"/>
</dbReference>
<dbReference type="PANTHER" id="PTHR32089:SF112">
    <property type="entry name" value="LYSOZYME-LIKE PROTEIN-RELATED"/>
    <property type="match status" value="1"/>
</dbReference>
<name>A0A8J4M1M7_9BACL</name>
<dbReference type="Gene3D" id="1.10.287.950">
    <property type="entry name" value="Methyl-accepting chemotaxis protein"/>
    <property type="match status" value="1"/>
</dbReference>
<keyword evidence="3" id="KW-1133">Transmembrane helix</keyword>
<protein>
    <recommendedName>
        <fullName evidence="4">Methyl-accepting transducer domain-containing protein</fullName>
    </recommendedName>
</protein>
<reference evidence="5" key="1">
    <citation type="submission" date="2021-04" db="EMBL/GenBank/DDBJ databases">
        <title>Draft genome sequence of Xylanibacillus composti strain K13.</title>
        <authorList>
            <person name="Uke A."/>
            <person name="Chhe C."/>
            <person name="Baramee S."/>
            <person name="Kosugi A."/>
        </authorList>
    </citation>
    <scope>NUCLEOTIDE SEQUENCE</scope>
    <source>
        <strain evidence="5">K13</strain>
    </source>
</reference>
<feature type="transmembrane region" description="Helical" evidence="3">
    <location>
        <begin position="97"/>
        <end position="126"/>
    </location>
</feature>
<dbReference type="EMBL" id="BOVK01000018">
    <property type="protein sequence ID" value="GIQ68764.1"/>
    <property type="molecule type" value="Genomic_DNA"/>
</dbReference>
<dbReference type="GO" id="GO:0016020">
    <property type="term" value="C:membrane"/>
    <property type="evidence" value="ECO:0007669"/>
    <property type="project" value="InterPro"/>
</dbReference>
<feature type="transmembrane region" description="Helical" evidence="3">
    <location>
        <begin position="147"/>
        <end position="166"/>
    </location>
</feature>
<dbReference type="InterPro" id="IPR004089">
    <property type="entry name" value="MCPsignal_dom"/>
</dbReference>
<dbReference type="AlphaFoldDB" id="A0A8J4M1M7"/>
<evidence type="ECO:0000256" key="2">
    <source>
        <dbReference type="PROSITE-ProRule" id="PRU00284"/>
    </source>
</evidence>
<keyword evidence="3" id="KW-0812">Transmembrane</keyword>
<feature type="transmembrane region" description="Helical" evidence="3">
    <location>
        <begin position="9"/>
        <end position="26"/>
    </location>
</feature>
<evidence type="ECO:0000259" key="4">
    <source>
        <dbReference type="PROSITE" id="PS50111"/>
    </source>
</evidence>